<proteinExistence type="predicted"/>
<comment type="caution">
    <text evidence="1">The sequence shown here is derived from an EMBL/GenBank/DDBJ whole genome shotgun (WGS) entry which is preliminary data.</text>
</comment>
<sequence>MGMRLVRGLAAVDAARIVAARADHPFDRLRSRIGRLRGAPGKRTPLEFGSLFSQEPKIPFPDLLHFNFAGNPLFDP</sequence>
<evidence type="ECO:0000313" key="2">
    <source>
        <dbReference type="Proteomes" id="UP000291659"/>
    </source>
</evidence>
<accession>A0ABY1WXI5</accession>
<name>A0ABY1WXI5_9HYPH</name>
<keyword evidence="2" id="KW-1185">Reference proteome</keyword>
<dbReference type="EMBL" id="SIOX01000012">
    <property type="protein sequence ID" value="TAX64522.1"/>
    <property type="molecule type" value="Genomic_DNA"/>
</dbReference>
<protein>
    <submittedName>
        <fullName evidence="1">Uncharacterized protein</fullName>
    </submittedName>
</protein>
<organism evidence="1 2">
    <name type="scientific">Rhizobium ruizarguesonis</name>
    <dbReference type="NCBI Taxonomy" id="2081791"/>
    <lineage>
        <taxon>Bacteria</taxon>
        <taxon>Pseudomonadati</taxon>
        <taxon>Pseudomonadota</taxon>
        <taxon>Alphaproteobacteria</taxon>
        <taxon>Hyphomicrobiales</taxon>
        <taxon>Rhizobiaceae</taxon>
        <taxon>Rhizobium/Agrobacterium group</taxon>
        <taxon>Rhizobium</taxon>
    </lineage>
</organism>
<dbReference type="Proteomes" id="UP000291659">
    <property type="component" value="Unassembled WGS sequence"/>
</dbReference>
<reference evidence="1 2" key="1">
    <citation type="submission" date="2019-02" db="EMBL/GenBank/DDBJ databases">
        <title>The genomic architecture of introgression among sibling species of bacteria.</title>
        <authorList>
            <person name="Cavassim M.I.A."/>
            <person name="Moeskjaer S."/>
            <person name="Moslemi C."/>
            <person name="Fields B."/>
            <person name="Bachmann A."/>
            <person name="Vilhjalmsson B."/>
            <person name="Schierup M.H."/>
            <person name="Young J.P.W."/>
            <person name="Andersen S.U."/>
        </authorList>
    </citation>
    <scope>NUCLEOTIDE SEQUENCE [LARGE SCALE GENOMIC DNA]</scope>
    <source>
        <strain evidence="1 2">SM141A</strain>
    </source>
</reference>
<gene>
    <name evidence="1" type="ORF">ELH98_35900</name>
</gene>
<evidence type="ECO:0000313" key="1">
    <source>
        <dbReference type="EMBL" id="TAX64522.1"/>
    </source>
</evidence>